<evidence type="ECO:0000256" key="1">
    <source>
        <dbReference type="SAM" id="MobiDB-lite"/>
    </source>
</evidence>
<dbReference type="InterPro" id="IPR036390">
    <property type="entry name" value="WH_DNA-bd_sf"/>
</dbReference>
<dbReference type="SMART" id="SM00347">
    <property type="entry name" value="HTH_MARR"/>
    <property type="match status" value="1"/>
</dbReference>
<sequence length="186" mass="20479">MDVLYNQYLGGPKHMDHADNAIDTIERELTAFARRARAAAARLHPDLPLVSYTLLAHINDQRGCRATDLAAHYLLDKSTVSRQIGSLEKLGLVERRPDPDDHRVQVLHPTRAGAELLSATHASRHTAFQERLADWSEEDLTRFAAYLLRYNQAGPSAPSDPADPADPADQTSQADQPDQPDPATAA</sequence>
<feature type="compositionally biased region" description="Low complexity" evidence="1">
    <location>
        <begin position="155"/>
        <end position="186"/>
    </location>
</feature>
<reference evidence="4" key="1">
    <citation type="journal article" date="2019" name="Int. J. Syst. Evol. Microbiol.">
        <title>The Global Catalogue of Microorganisms (GCM) 10K type strain sequencing project: providing services to taxonomists for standard genome sequencing and annotation.</title>
        <authorList>
            <consortium name="The Broad Institute Genomics Platform"/>
            <consortium name="The Broad Institute Genome Sequencing Center for Infectious Disease"/>
            <person name="Wu L."/>
            <person name="Ma J."/>
        </authorList>
    </citation>
    <scope>NUCLEOTIDE SEQUENCE [LARGE SCALE GENOMIC DNA]</scope>
    <source>
        <strain evidence="4">JCM 9088</strain>
    </source>
</reference>
<dbReference type="InterPro" id="IPR000835">
    <property type="entry name" value="HTH_MarR-typ"/>
</dbReference>
<organism evidence="3 4">
    <name type="scientific">Streptomyces enissocaesilis</name>
    <dbReference type="NCBI Taxonomy" id="332589"/>
    <lineage>
        <taxon>Bacteria</taxon>
        <taxon>Bacillati</taxon>
        <taxon>Actinomycetota</taxon>
        <taxon>Actinomycetes</taxon>
        <taxon>Kitasatosporales</taxon>
        <taxon>Streptomycetaceae</taxon>
        <taxon>Streptomyces</taxon>
        <taxon>Streptomyces rochei group</taxon>
    </lineage>
</organism>
<dbReference type="Gene3D" id="1.10.10.10">
    <property type="entry name" value="Winged helix-like DNA-binding domain superfamily/Winged helix DNA-binding domain"/>
    <property type="match status" value="1"/>
</dbReference>
<dbReference type="InterPro" id="IPR036388">
    <property type="entry name" value="WH-like_DNA-bd_sf"/>
</dbReference>
<keyword evidence="4" id="KW-1185">Reference proteome</keyword>
<evidence type="ECO:0000313" key="4">
    <source>
        <dbReference type="Proteomes" id="UP001500403"/>
    </source>
</evidence>
<dbReference type="Pfam" id="PF12802">
    <property type="entry name" value="MarR_2"/>
    <property type="match status" value="1"/>
</dbReference>
<dbReference type="InterPro" id="IPR039422">
    <property type="entry name" value="MarR/SlyA-like"/>
</dbReference>
<comment type="caution">
    <text evidence="3">The sequence shown here is derived from an EMBL/GenBank/DDBJ whole genome shotgun (WGS) entry which is preliminary data.</text>
</comment>
<proteinExistence type="predicted"/>
<dbReference type="EMBL" id="BAAAUD010000005">
    <property type="protein sequence ID" value="GAA2922785.1"/>
    <property type="molecule type" value="Genomic_DNA"/>
</dbReference>
<feature type="domain" description="HTH marR-type" evidence="2">
    <location>
        <begin position="22"/>
        <end position="152"/>
    </location>
</feature>
<evidence type="ECO:0000313" key="3">
    <source>
        <dbReference type="EMBL" id="GAA2922785.1"/>
    </source>
</evidence>
<dbReference type="SUPFAM" id="SSF46785">
    <property type="entry name" value="Winged helix' DNA-binding domain"/>
    <property type="match status" value="1"/>
</dbReference>
<dbReference type="PANTHER" id="PTHR33164">
    <property type="entry name" value="TRANSCRIPTIONAL REGULATOR, MARR FAMILY"/>
    <property type="match status" value="1"/>
</dbReference>
<dbReference type="PANTHER" id="PTHR33164:SF57">
    <property type="entry name" value="MARR-FAMILY TRANSCRIPTIONAL REGULATOR"/>
    <property type="match status" value="1"/>
</dbReference>
<dbReference type="InterPro" id="IPR011991">
    <property type="entry name" value="ArsR-like_HTH"/>
</dbReference>
<protein>
    <recommendedName>
        <fullName evidence="2">HTH marR-type domain-containing protein</fullName>
    </recommendedName>
</protein>
<feature type="region of interest" description="Disordered" evidence="1">
    <location>
        <begin position="152"/>
        <end position="186"/>
    </location>
</feature>
<dbReference type="CDD" id="cd00090">
    <property type="entry name" value="HTH_ARSR"/>
    <property type="match status" value="1"/>
</dbReference>
<dbReference type="PROSITE" id="PS50995">
    <property type="entry name" value="HTH_MARR_2"/>
    <property type="match status" value="1"/>
</dbReference>
<evidence type="ECO:0000259" key="2">
    <source>
        <dbReference type="PROSITE" id="PS50995"/>
    </source>
</evidence>
<gene>
    <name evidence="3" type="ORF">GCM10010446_03730</name>
</gene>
<dbReference type="Proteomes" id="UP001500403">
    <property type="component" value="Unassembled WGS sequence"/>
</dbReference>
<name>A0ABP6J616_9ACTN</name>
<accession>A0ABP6J616</accession>